<sequence length="367" mass="41067">EKLYLRFRNAVQYIIHENTYTHLPLSSRTSWPWQVSVWLGSEGKDGHPICSGTLISPCWALASAHCFTRFGIDPSQYVVRVGGSDRALTLEEVVVHRKFRSDQGPGGHDLALLRVPSPKGHCLTFDPHTNAACLPTPDTAGGKTASSCIAAVTAGWDGPDAVLQSWVPLLSSWQCKKRYGDGYSSHGTLCAGSPPDTRRLHKNNGCQGNWGGGLVCQGDGGRWVLTGIVSGGYGCSDPSTPALYTRVGRFRRWIEEVTHTQQREQNTHSQEHEELTHTEERSILAYVYDELKHTHSQKQSTHTDDQFIHTQHNNIHTHDHNEHKHTHDLQSNTHNELKHTHNQHAHTHMHDKHTQTREAVTHTHALV</sequence>
<accession>A0A4W5N9Z4</accession>
<dbReference type="InterPro" id="IPR001254">
    <property type="entry name" value="Trypsin_dom"/>
</dbReference>
<dbReference type="InterPro" id="IPR043504">
    <property type="entry name" value="Peptidase_S1_PA_chymotrypsin"/>
</dbReference>
<dbReference type="SMART" id="SM00020">
    <property type="entry name" value="Tryp_SPc"/>
    <property type="match status" value="1"/>
</dbReference>
<feature type="compositionally biased region" description="Basic and acidic residues" evidence="3">
    <location>
        <begin position="352"/>
        <end position="361"/>
    </location>
</feature>
<evidence type="ECO:0000313" key="5">
    <source>
        <dbReference type="Ensembl" id="ENSHHUP00000046778.1"/>
    </source>
</evidence>
<dbReference type="Gene3D" id="2.40.10.10">
    <property type="entry name" value="Trypsin-like serine proteases"/>
    <property type="match status" value="1"/>
</dbReference>
<proteinExistence type="inferred from homology"/>
<dbReference type="SUPFAM" id="SSF50494">
    <property type="entry name" value="Trypsin-like serine proteases"/>
    <property type="match status" value="1"/>
</dbReference>
<reference evidence="5" key="2">
    <citation type="submission" date="2025-08" db="UniProtKB">
        <authorList>
            <consortium name="Ensembl"/>
        </authorList>
    </citation>
    <scope>IDENTIFICATION</scope>
</reference>
<reference evidence="5" key="3">
    <citation type="submission" date="2025-09" db="UniProtKB">
        <authorList>
            <consortium name="Ensembl"/>
        </authorList>
    </citation>
    <scope>IDENTIFICATION</scope>
</reference>
<keyword evidence="6" id="KW-1185">Reference proteome</keyword>
<reference evidence="6" key="1">
    <citation type="submission" date="2018-06" db="EMBL/GenBank/DDBJ databases">
        <title>Genome assembly of Danube salmon.</title>
        <authorList>
            <person name="Macqueen D.J."/>
            <person name="Gundappa M.K."/>
        </authorList>
    </citation>
    <scope>NUCLEOTIDE SEQUENCE [LARGE SCALE GENOMIC DNA]</scope>
</reference>
<name>A0A4W5N9Z4_9TELE</name>
<evidence type="ECO:0000256" key="2">
    <source>
        <dbReference type="ARBA" id="ARBA00024195"/>
    </source>
</evidence>
<feature type="region of interest" description="Disordered" evidence="3">
    <location>
        <begin position="337"/>
        <end position="367"/>
    </location>
</feature>
<evidence type="ECO:0000259" key="4">
    <source>
        <dbReference type="PROSITE" id="PS50240"/>
    </source>
</evidence>
<dbReference type="CDD" id="cd00190">
    <property type="entry name" value="Tryp_SPc"/>
    <property type="match status" value="1"/>
</dbReference>
<dbReference type="GeneTree" id="ENSGT00940000164412"/>
<keyword evidence="1" id="KW-1015">Disulfide bond</keyword>
<dbReference type="STRING" id="62062.ENSHHUP00000046778"/>
<feature type="compositionally biased region" description="Basic residues" evidence="3">
    <location>
        <begin position="340"/>
        <end position="351"/>
    </location>
</feature>
<dbReference type="AlphaFoldDB" id="A0A4W5N9Z4"/>
<dbReference type="PROSITE" id="PS50240">
    <property type="entry name" value="TRYPSIN_DOM"/>
    <property type="match status" value="1"/>
</dbReference>
<feature type="domain" description="Peptidase S1" evidence="4">
    <location>
        <begin position="14"/>
        <end position="259"/>
    </location>
</feature>
<dbReference type="Pfam" id="PF00089">
    <property type="entry name" value="Trypsin"/>
    <property type="match status" value="1"/>
</dbReference>
<dbReference type="PRINTS" id="PR00722">
    <property type="entry name" value="CHYMOTRYPSIN"/>
</dbReference>
<dbReference type="Ensembl" id="ENSHHUT00000048495.1">
    <property type="protein sequence ID" value="ENSHHUP00000046778.1"/>
    <property type="gene ID" value="ENSHHUG00000028463.1"/>
</dbReference>
<dbReference type="GO" id="GO:0006508">
    <property type="term" value="P:proteolysis"/>
    <property type="evidence" value="ECO:0007669"/>
    <property type="project" value="InterPro"/>
</dbReference>
<dbReference type="GO" id="GO:0004252">
    <property type="term" value="F:serine-type endopeptidase activity"/>
    <property type="evidence" value="ECO:0007669"/>
    <property type="project" value="InterPro"/>
</dbReference>
<organism evidence="5 6">
    <name type="scientific">Hucho hucho</name>
    <name type="common">huchen</name>
    <dbReference type="NCBI Taxonomy" id="62062"/>
    <lineage>
        <taxon>Eukaryota</taxon>
        <taxon>Metazoa</taxon>
        <taxon>Chordata</taxon>
        <taxon>Craniata</taxon>
        <taxon>Vertebrata</taxon>
        <taxon>Euteleostomi</taxon>
        <taxon>Actinopterygii</taxon>
        <taxon>Neopterygii</taxon>
        <taxon>Teleostei</taxon>
        <taxon>Protacanthopterygii</taxon>
        <taxon>Salmoniformes</taxon>
        <taxon>Salmonidae</taxon>
        <taxon>Salmoninae</taxon>
        <taxon>Hucho</taxon>
    </lineage>
</organism>
<dbReference type="InterPro" id="IPR001314">
    <property type="entry name" value="Peptidase_S1A"/>
</dbReference>
<dbReference type="InterPro" id="IPR051487">
    <property type="entry name" value="Ser/Thr_Proteases_Immune/Dev"/>
</dbReference>
<evidence type="ECO:0000256" key="1">
    <source>
        <dbReference type="ARBA" id="ARBA00023157"/>
    </source>
</evidence>
<protein>
    <recommendedName>
        <fullName evidence="4">Peptidase S1 domain-containing protein</fullName>
    </recommendedName>
</protein>
<dbReference type="Proteomes" id="UP000314982">
    <property type="component" value="Unassembled WGS sequence"/>
</dbReference>
<evidence type="ECO:0000256" key="3">
    <source>
        <dbReference type="SAM" id="MobiDB-lite"/>
    </source>
</evidence>
<dbReference type="PANTHER" id="PTHR24256">
    <property type="entry name" value="TRYPTASE-RELATED"/>
    <property type="match status" value="1"/>
</dbReference>
<evidence type="ECO:0000313" key="6">
    <source>
        <dbReference type="Proteomes" id="UP000314982"/>
    </source>
</evidence>
<dbReference type="InterPro" id="IPR009003">
    <property type="entry name" value="Peptidase_S1_PA"/>
</dbReference>
<comment type="similarity">
    <text evidence="2">Belongs to the peptidase S1 family. CLIP subfamily.</text>
</comment>